<dbReference type="VEuPathDB" id="ToxoDB:EPH_0048240"/>
<feature type="signal peptide" evidence="2">
    <location>
        <begin position="1"/>
        <end position="20"/>
    </location>
</feature>
<keyword evidence="1" id="KW-0472">Membrane</keyword>
<dbReference type="Pfam" id="PF07699">
    <property type="entry name" value="Ephrin_rec_like"/>
    <property type="match status" value="1"/>
</dbReference>
<name>U6GX88_9EIME</name>
<protein>
    <recommendedName>
        <fullName evidence="3">Tyrosine-protein kinase ephrin type A/B receptor-like domain-containing protein</fullName>
    </recommendedName>
</protein>
<dbReference type="Proteomes" id="UP000018201">
    <property type="component" value="Unassembled WGS sequence"/>
</dbReference>
<dbReference type="PANTHER" id="PTHR47236:SF4">
    <property type="entry name" value="GENE 9195-RELATED"/>
    <property type="match status" value="1"/>
</dbReference>
<feature type="transmembrane region" description="Helical" evidence="1">
    <location>
        <begin position="476"/>
        <end position="496"/>
    </location>
</feature>
<accession>U6GX88</accession>
<evidence type="ECO:0000256" key="2">
    <source>
        <dbReference type="SAM" id="SignalP"/>
    </source>
</evidence>
<evidence type="ECO:0000256" key="1">
    <source>
        <dbReference type="SAM" id="Phobius"/>
    </source>
</evidence>
<gene>
    <name evidence="4" type="ORF">EPH_0048240</name>
</gene>
<keyword evidence="2" id="KW-0732">Signal</keyword>
<dbReference type="AlphaFoldDB" id="U6GX88"/>
<feature type="domain" description="Tyrosine-protein kinase ephrin type A/B receptor-like" evidence="3">
    <location>
        <begin position="100"/>
        <end position="128"/>
    </location>
</feature>
<dbReference type="SMART" id="SM01411">
    <property type="entry name" value="Ephrin_rec_like"/>
    <property type="match status" value="1"/>
</dbReference>
<dbReference type="InterPro" id="IPR011641">
    <property type="entry name" value="Tyr-kin_ephrin_A/B_rcpt-like"/>
</dbReference>
<proteinExistence type="predicted"/>
<organism evidence="4 5">
    <name type="scientific">Eimeria praecox</name>
    <dbReference type="NCBI Taxonomy" id="51316"/>
    <lineage>
        <taxon>Eukaryota</taxon>
        <taxon>Sar</taxon>
        <taxon>Alveolata</taxon>
        <taxon>Apicomplexa</taxon>
        <taxon>Conoidasida</taxon>
        <taxon>Coccidia</taxon>
        <taxon>Eucoccidiorida</taxon>
        <taxon>Eimeriorina</taxon>
        <taxon>Eimeriidae</taxon>
        <taxon>Eimeria</taxon>
    </lineage>
</organism>
<keyword evidence="5" id="KW-1185">Reference proteome</keyword>
<dbReference type="OrthoDB" id="354396at2759"/>
<dbReference type="Gene3D" id="2.10.50.10">
    <property type="entry name" value="Tumor Necrosis Factor Receptor, subunit A, domain 2"/>
    <property type="match status" value="1"/>
</dbReference>
<dbReference type="PANTHER" id="PTHR47236">
    <property type="entry name" value="GENE, 32742-RELATED-RELATED"/>
    <property type="match status" value="1"/>
</dbReference>
<keyword evidence="1" id="KW-0812">Transmembrane</keyword>
<reference evidence="4" key="2">
    <citation type="submission" date="2013-10" db="EMBL/GenBank/DDBJ databases">
        <authorList>
            <person name="Aslett M."/>
        </authorList>
    </citation>
    <scope>NUCLEOTIDE SEQUENCE [LARGE SCALE GENOMIC DNA]</scope>
    <source>
        <strain evidence="4">Houghton</strain>
    </source>
</reference>
<evidence type="ECO:0000259" key="3">
    <source>
        <dbReference type="Pfam" id="PF07699"/>
    </source>
</evidence>
<evidence type="ECO:0000313" key="5">
    <source>
        <dbReference type="Proteomes" id="UP000018201"/>
    </source>
</evidence>
<dbReference type="EMBL" id="HG693049">
    <property type="protein sequence ID" value="CDI84805.1"/>
    <property type="molecule type" value="Genomic_DNA"/>
</dbReference>
<sequence length="930" mass="101408">MGAPTALLAILVISAKKAVAASTLQKISQASVCPGHVGLTSSALRLHVESVVPLRYPQSLIGDGGVPCMPGYYCPEGSSSMIPCPVGTYNPDSAKGSPDDCLECPVGSFTNAMGQKSCIACGGSSFTEVGSFECKCLGANRVYQPSVGACVCKTGYEHVVSGKDVSDEDGSEPCSPKEYPVCTGSRVYTHTGSCQDTSQVCEDYCGPKGGKYKPESTLCECSGLSDADEICDEGCKERQKAISIENGNLVVTNQGASINATFSLATLGGRSDVLFGNLDCPAGSCPAVLYSVSPDGSTHGYFGVPDELLAVINDRLDLEAANVRAAVLDSSRQPQPMLLRAEAQVPSLESPVLCIMTGSSVLWILESGKEPVYPVHVRDSLYNTDTRFDAGEFNNLKTEMESGAPLVLFGHTFTSPGILVFATNRNSNRIVFIKVVDEEAHCGSMKAGLPYPATNEFIAALSLAFPENVRFGAPDWSTLFITFGIVLLIALCFLLLQYQLRTRYWTFAPPLQVEHDNDAKDEPQPTRPNIFQPSVLCCKGKAAHEPEVTQTFTDLDPRVFQAVYCKLLETMSMLREQLEHMGMQQDQLIELELDMAGPLRTSLFPILAEASEKKAWVEVEDAELSEKLLDMKSLMHLRKGAFEEAVRKAYEAMTDAESQTLEQANAPNLYASLESQAIEATIRQASAAFIQVAGLKPESFAAALGVEQTIATTQALRHLQAVDAATQTLKELTTKLNEQDPKAAEELLTTCSSRIKQRLEATVISEHMEICEMRRSIDAIIGGLIDQRNSAFTQQQCCRDSSLLNNLVEFSKAVASLQEDIYGHFCSARRRYEKALSTKRLTMLPAIQKQFAETAESIYKEFLQQQTDAEAVLQESMKSKTTELNASIMELVSRCRKELEETKRVDLADMTLERLLLESTQELILLEACR</sequence>
<feature type="chain" id="PRO_5004671370" description="Tyrosine-protein kinase ephrin type A/B receptor-like domain-containing protein" evidence="2">
    <location>
        <begin position="21"/>
        <end position="930"/>
    </location>
</feature>
<evidence type="ECO:0000313" key="4">
    <source>
        <dbReference type="EMBL" id="CDI84805.1"/>
    </source>
</evidence>
<reference evidence="4" key="1">
    <citation type="submission" date="2013-10" db="EMBL/GenBank/DDBJ databases">
        <title>Genomic analysis of the causative agents of coccidiosis in chickens.</title>
        <authorList>
            <person name="Reid A.J."/>
            <person name="Blake D."/>
            <person name="Billington K."/>
            <person name="Browne H."/>
            <person name="Dunn M."/>
            <person name="Hung S."/>
            <person name="Kawahara F."/>
            <person name="Miranda-Saavedra D."/>
            <person name="Mourier T."/>
            <person name="Nagra H."/>
            <person name="Otto T.D."/>
            <person name="Rawlings N."/>
            <person name="Sanchez A."/>
            <person name="Sanders M."/>
            <person name="Subramaniam C."/>
            <person name="Tay Y."/>
            <person name="Dear P."/>
            <person name="Doerig C."/>
            <person name="Gruber A."/>
            <person name="Parkinson J."/>
            <person name="Shirley M."/>
            <person name="Wan K.L."/>
            <person name="Berriman M."/>
            <person name="Tomley F."/>
            <person name="Pain A."/>
        </authorList>
    </citation>
    <scope>NUCLEOTIDE SEQUENCE [LARGE SCALE GENOMIC DNA]</scope>
    <source>
        <strain evidence="4">Houghton</strain>
    </source>
</reference>
<keyword evidence="1" id="KW-1133">Transmembrane helix</keyword>